<gene>
    <name evidence="10" type="ORF">ACFFGY_20495</name>
</gene>
<dbReference type="Pfam" id="PF00535">
    <property type="entry name" value="Glycos_transf_2"/>
    <property type="match status" value="1"/>
</dbReference>
<keyword evidence="3" id="KW-0808">Transferase</keyword>
<dbReference type="PANTHER" id="PTHR48090">
    <property type="entry name" value="UNDECAPRENYL-PHOSPHATE 4-DEOXY-4-FORMAMIDO-L-ARABINOSE TRANSFERASE-RELATED"/>
    <property type="match status" value="1"/>
</dbReference>
<proteinExistence type="predicted"/>
<keyword evidence="6" id="KW-1133">Transmembrane helix</keyword>
<evidence type="ECO:0000259" key="9">
    <source>
        <dbReference type="Pfam" id="PF00535"/>
    </source>
</evidence>
<evidence type="ECO:0000256" key="8">
    <source>
        <dbReference type="SAM" id="MobiDB-lite"/>
    </source>
</evidence>
<keyword evidence="2" id="KW-0328">Glycosyltransferase</keyword>
<dbReference type="EMBL" id="JBHLUN010000016">
    <property type="protein sequence ID" value="MFC0410636.1"/>
    <property type="molecule type" value="Genomic_DNA"/>
</dbReference>
<feature type="region of interest" description="Disordered" evidence="8">
    <location>
        <begin position="289"/>
        <end position="345"/>
    </location>
</feature>
<keyword evidence="1" id="KW-1003">Cell membrane</keyword>
<evidence type="ECO:0000313" key="10">
    <source>
        <dbReference type="EMBL" id="MFC0410636.1"/>
    </source>
</evidence>
<evidence type="ECO:0000256" key="2">
    <source>
        <dbReference type="ARBA" id="ARBA00022676"/>
    </source>
</evidence>
<name>A0ABV6JY22_9PROT</name>
<comment type="caution">
    <text evidence="10">The sequence shown here is derived from an EMBL/GenBank/DDBJ whole genome shotgun (WGS) entry which is preliminary data.</text>
</comment>
<dbReference type="CDD" id="cd04179">
    <property type="entry name" value="DPM_DPG-synthase_like"/>
    <property type="match status" value="1"/>
</dbReference>
<evidence type="ECO:0000313" key="11">
    <source>
        <dbReference type="Proteomes" id="UP001589865"/>
    </source>
</evidence>
<evidence type="ECO:0000256" key="6">
    <source>
        <dbReference type="ARBA" id="ARBA00022989"/>
    </source>
</evidence>
<dbReference type="Gene3D" id="3.90.550.10">
    <property type="entry name" value="Spore Coat Polysaccharide Biosynthesis Protein SpsA, Chain A"/>
    <property type="match status" value="1"/>
</dbReference>
<keyword evidence="4" id="KW-0812">Transmembrane</keyword>
<evidence type="ECO:0000256" key="3">
    <source>
        <dbReference type="ARBA" id="ARBA00022679"/>
    </source>
</evidence>
<evidence type="ECO:0000256" key="5">
    <source>
        <dbReference type="ARBA" id="ARBA00022985"/>
    </source>
</evidence>
<evidence type="ECO:0000256" key="4">
    <source>
        <dbReference type="ARBA" id="ARBA00022692"/>
    </source>
</evidence>
<dbReference type="PANTHER" id="PTHR48090:SF3">
    <property type="entry name" value="UNDECAPRENYL-PHOSPHATE 4-DEOXY-4-FORMAMIDO-L-ARABINOSE TRANSFERASE"/>
    <property type="match status" value="1"/>
</dbReference>
<keyword evidence="7" id="KW-0472">Membrane</keyword>
<dbReference type="InterPro" id="IPR029044">
    <property type="entry name" value="Nucleotide-diphossugar_trans"/>
</dbReference>
<accession>A0ABV6JY22</accession>
<dbReference type="InterPro" id="IPR050256">
    <property type="entry name" value="Glycosyltransferase_2"/>
</dbReference>
<protein>
    <submittedName>
        <fullName evidence="10">Glycosyltransferase family 2 protein</fullName>
    </submittedName>
</protein>
<reference evidence="10 11" key="1">
    <citation type="submission" date="2024-09" db="EMBL/GenBank/DDBJ databases">
        <authorList>
            <person name="Sun Q."/>
            <person name="Mori K."/>
        </authorList>
    </citation>
    <scope>NUCLEOTIDE SEQUENCE [LARGE SCALE GENOMIC DNA]</scope>
    <source>
        <strain evidence="10 11">TBRC 5777</strain>
    </source>
</reference>
<keyword evidence="5" id="KW-0448">Lipopolysaccharide biosynthesis</keyword>
<evidence type="ECO:0000256" key="7">
    <source>
        <dbReference type="ARBA" id="ARBA00023136"/>
    </source>
</evidence>
<organism evidence="10 11">
    <name type="scientific">Roseomonas elaeocarpi</name>
    <dbReference type="NCBI Taxonomy" id="907779"/>
    <lineage>
        <taxon>Bacteria</taxon>
        <taxon>Pseudomonadati</taxon>
        <taxon>Pseudomonadota</taxon>
        <taxon>Alphaproteobacteria</taxon>
        <taxon>Acetobacterales</taxon>
        <taxon>Roseomonadaceae</taxon>
        <taxon>Roseomonas</taxon>
    </lineage>
</organism>
<dbReference type="RefSeq" id="WP_377046391.1">
    <property type="nucleotide sequence ID" value="NZ_JBHLUN010000016.1"/>
</dbReference>
<evidence type="ECO:0000256" key="1">
    <source>
        <dbReference type="ARBA" id="ARBA00022475"/>
    </source>
</evidence>
<dbReference type="SUPFAM" id="SSF53448">
    <property type="entry name" value="Nucleotide-diphospho-sugar transferases"/>
    <property type="match status" value="1"/>
</dbReference>
<feature type="domain" description="Glycosyltransferase 2-like" evidence="9">
    <location>
        <begin position="9"/>
        <end position="116"/>
    </location>
</feature>
<dbReference type="InterPro" id="IPR001173">
    <property type="entry name" value="Glyco_trans_2-like"/>
</dbReference>
<dbReference type="Proteomes" id="UP001589865">
    <property type="component" value="Unassembled WGS sequence"/>
</dbReference>
<sequence>MSLAHPAISVVVPMRNEGPNVEPLLREIALALDGVAHEILCIDDGSTDDTAAELERMRAAGLSVRPLRHRRSCGQSAGVVTGVRAARAPWIATLDGDGQNDPADIPKLWRRAQAEINGAAISGAGLDGSGINGAQAGGTGAAGALERVAGAATAVEGAASGPGAILVAGWRTTRRDTTVKRLSSRIANRVRARLLGDATPDTGCGLKVFPRALFLALPPFDHMHRFLPALVIRQGGRVVSEPVNHRPRTRGVSNYGTLDRLAVGLVDLLGVMWLQRRWKRPELLPEAPGTLARPVEQGDDVARGSGLADAARPGGQVSEAVGDAARRDGLPAAPAPANGLGGTPR</sequence>
<keyword evidence="11" id="KW-1185">Reference proteome</keyword>